<dbReference type="InterPro" id="IPR001296">
    <property type="entry name" value="Glyco_trans_1"/>
</dbReference>
<proteinExistence type="predicted"/>
<dbReference type="Pfam" id="PF00534">
    <property type="entry name" value="Glycos_transf_1"/>
    <property type="match status" value="1"/>
</dbReference>
<dbReference type="OrthoDB" id="283384at2"/>
<dbReference type="PANTHER" id="PTHR46401:SF2">
    <property type="entry name" value="GLYCOSYLTRANSFERASE WBBK-RELATED"/>
    <property type="match status" value="1"/>
</dbReference>
<feature type="domain" description="Glycosyl transferase family 1" evidence="2">
    <location>
        <begin position="213"/>
        <end position="367"/>
    </location>
</feature>
<dbReference type="RefSeq" id="WP_126727911.1">
    <property type="nucleotide sequence ID" value="NZ_RYZH01000072.1"/>
</dbReference>
<reference evidence="3 4" key="2">
    <citation type="submission" date="2019-01" db="EMBL/GenBank/DDBJ databases">
        <title>Tautonia sociabilis, a novel thermotolerant planctomycete of Isosphaeraceae family, isolated from a 4000 m deep subterranean habitat.</title>
        <authorList>
            <person name="Kovaleva O.L."/>
            <person name="Elcheninov A.G."/>
            <person name="Van Heerden E."/>
            <person name="Toshchakov S.V."/>
            <person name="Novikov A."/>
            <person name="Bonch-Osmolovskaya E.A."/>
            <person name="Kublanov I.V."/>
        </authorList>
    </citation>
    <scope>NUCLEOTIDE SEQUENCE [LARGE SCALE GENOMIC DNA]</scope>
    <source>
        <strain evidence="3 4">GM2012</strain>
    </source>
</reference>
<dbReference type="EMBL" id="RYZH01000072">
    <property type="protein sequence ID" value="RUL82335.1"/>
    <property type="molecule type" value="Genomic_DNA"/>
</dbReference>
<evidence type="ECO:0000313" key="3">
    <source>
        <dbReference type="EMBL" id="RUL82335.1"/>
    </source>
</evidence>
<dbReference type="GO" id="GO:0016757">
    <property type="term" value="F:glycosyltransferase activity"/>
    <property type="evidence" value="ECO:0007669"/>
    <property type="project" value="InterPro"/>
</dbReference>
<gene>
    <name evidence="3" type="ORF">TsocGM_23560</name>
</gene>
<keyword evidence="4" id="KW-1185">Reference proteome</keyword>
<reference evidence="3 4" key="1">
    <citation type="submission" date="2018-12" db="EMBL/GenBank/DDBJ databases">
        <authorList>
            <person name="Toschakov S.V."/>
        </authorList>
    </citation>
    <scope>NUCLEOTIDE SEQUENCE [LARGE SCALE GENOMIC DNA]</scope>
    <source>
        <strain evidence="3 4">GM2012</strain>
    </source>
</reference>
<name>A0A432MCW0_9BACT</name>
<organism evidence="3 4">
    <name type="scientific">Tautonia sociabilis</name>
    <dbReference type="NCBI Taxonomy" id="2080755"/>
    <lineage>
        <taxon>Bacteria</taxon>
        <taxon>Pseudomonadati</taxon>
        <taxon>Planctomycetota</taxon>
        <taxon>Planctomycetia</taxon>
        <taxon>Isosphaerales</taxon>
        <taxon>Isosphaeraceae</taxon>
        <taxon>Tautonia</taxon>
    </lineage>
</organism>
<evidence type="ECO:0000313" key="4">
    <source>
        <dbReference type="Proteomes" id="UP000280296"/>
    </source>
</evidence>
<sequence>MRLGVDLLPLQSSGSRDRGVGRYAAALLRSLSASSPGDEFVLYGCRDLPSDRVPDLGNTPRRLSEIGTNEDDDAIRSRWDRIASHNPDRLDALLLLNPFELAPGFEPPPRVPGGVPIVAVLYDLIPLRFPDAYLADPGVRRRYEHRLDAIRRYDAFLAISGSTRRDAIDLLGLRPDRVTALPFALDPRFRPADPDGLDDAPDADALRLLGVSPPFVLHVGGRDDRKNVWAVLDALALLDPDTRDRLQLVLAGEYDTAYRDQISAYATDRSVNDRVLLAGVVNDRALEALYRRCSALVFPSLYEGLGLPLLEAMRSGSPVIGGRNSSQVDVVGDAGLLVDPTDAAGLARAIDRLLSDPVSASDLRRRAIARTAGLCWDEVGRAARPALLRAAGLGVPAPHVRIAPDRPRIGLVSPFPPKETGIADYAARLAVALADHHLVDLYHDGDYVPELGLRDRRFRCIDRAAFARRIAALPHRAVIYQMGNSWYHRSVYELLREHPGITVLHDFHLAGFHFWYDRQPDTRPGHLDRIIALEREAGTLGPDDDVSSWLAEPGGFQAAAARRGVAMNREIFERSRFVVVHSPYCRELVRETLPDQVDRTVVIPMGATPNLPPPSQLLETRARFGLPANAVVFGCFGNLTSMKMYEEIIRAFSSVSRRIDRAALVFVGKDWEGGHARRLVEAAGLADRTLFLGKASKDDYERLVASVDVGLALRRPPTYGETSASLLDFLRSGVATIVTDVATFRDYPPGVVVRWDPAREGVPGLADRMAELARDADARRAIADAALDHVRRHHSWRRAALAYSELMERGAAGLVADRTAPAPAPGAPSR</sequence>
<dbReference type="Gene3D" id="3.40.50.2000">
    <property type="entry name" value="Glycogen Phosphorylase B"/>
    <property type="match status" value="4"/>
</dbReference>
<comment type="caution">
    <text evidence="3">The sequence shown here is derived from an EMBL/GenBank/DDBJ whole genome shotgun (WGS) entry which is preliminary data.</text>
</comment>
<dbReference type="SUPFAM" id="SSF53756">
    <property type="entry name" value="UDP-Glycosyltransferase/glycogen phosphorylase"/>
    <property type="match status" value="2"/>
</dbReference>
<keyword evidence="1 3" id="KW-0808">Transferase</keyword>
<dbReference type="CDD" id="cd03801">
    <property type="entry name" value="GT4_PimA-like"/>
    <property type="match status" value="1"/>
</dbReference>
<evidence type="ECO:0000256" key="1">
    <source>
        <dbReference type="ARBA" id="ARBA00022679"/>
    </source>
</evidence>
<evidence type="ECO:0000259" key="2">
    <source>
        <dbReference type="Pfam" id="PF00534"/>
    </source>
</evidence>
<dbReference type="CDD" id="cd03809">
    <property type="entry name" value="GT4_MtfB-like"/>
    <property type="match status" value="1"/>
</dbReference>
<accession>A0A432MCW0</accession>
<protein>
    <submittedName>
        <fullName evidence="3">Glycosyltransferase</fullName>
    </submittedName>
</protein>
<dbReference type="PANTHER" id="PTHR46401">
    <property type="entry name" value="GLYCOSYLTRANSFERASE WBBK-RELATED"/>
    <property type="match status" value="1"/>
</dbReference>
<dbReference type="Proteomes" id="UP000280296">
    <property type="component" value="Unassembled WGS sequence"/>
</dbReference>
<dbReference type="AlphaFoldDB" id="A0A432MCW0"/>
<dbReference type="Pfam" id="PF13692">
    <property type="entry name" value="Glyco_trans_1_4"/>
    <property type="match status" value="1"/>
</dbReference>